<feature type="chain" id="PRO_5002694398" evidence="1">
    <location>
        <begin position="23"/>
        <end position="265"/>
    </location>
</feature>
<name>A6DI86_9BACT</name>
<dbReference type="AlphaFoldDB" id="A6DI86"/>
<dbReference type="EMBL" id="ABCK01000004">
    <property type="protein sequence ID" value="EDM28740.1"/>
    <property type="molecule type" value="Genomic_DNA"/>
</dbReference>
<evidence type="ECO:0000313" key="3">
    <source>
        <dbReference type="Proteomes" id="UP000004947"/>
    </source>
</evidence>
<accession>A6DI86</accession>
<proteinExistence type="predicted"/>
<gene>
    <name evidence="2" type="ORF">LNTAR_09224</name>
</gene>
<protein>
    <submittedName>
        <fullName evidence="2">Uncharacterized protein</fullName>
    </submittedName>
</protein>
<evidence type="ECO:0000256" key="1">
    <source>
        <dbReference type="SAM" id="SignalP"/>
    </source>
</evidence>
<comment type="caution">
    <text evidence="2">The sequence shown here is derived from an EMBL/GenBank/DDBJ whole genome shotgun (WGS) entry which is preliminary data.</text>
</comment>
<feature type="signal peptide" evidence="1">
    <location>
        <begin position="1"/>
        <end position="22"/>
    </location>
</feature>
<sequence>MKLLLSTFFSWLLLSCSCNDKATFISETKESKTNFNTLMVDTCTEDWQENWFLDSIDSSVKNTTDGMILTAGPDPDDNGQSMVLWTKQEFEGDIKIEYDFTRLDNLDRNINILYFHARGIGMGKYKEDISKWNHLRTKPRMPIYFLNMKLYHVSYAVNRYDLEGEYLRARRYPSISDKKFNKSTEIPGTYWNTGLFKPGVKYKLCFEKKGMTLGMKVSGPELEKEFSWELDNFAELKQGRIGLRLMSGRSTLISNFKVSKKEIMK</sequence>
<dbReference type="eggNOG" id="ENOG502ZX7M">
    <property type="taxonomic scope" value="Bacteria"/>
</dbReference>
<dbReference type="OrthoDB" id="9787610at2"/>
<organism evidence="2 3">
    <name type="scientific">Lentisphaera araneosa HTCC2155</name>
    <dbReference type="NCBI Taxonomy" id="313628"/>
    <lineage>
        <taxon>Bacteria</taxon>
        <taxon>Pseudomonadati</taxon>
        <taxon>Lentisphaerota</taxon>
        <taxon>Lentisphaeria</taxon>
        <taxon>Lentisphaerales</taxon>
        <taxon>Lentisphaeraceae</taxon>
        <taxon>Lentisphaera</taxon>
    </lineage>
</organism>
<reference evidence="2 3" key="1">
    <citation type="journal article" date="2010" name="J. Bacteriol.">
        <title>Genome sequence of Lentisphaera araneosa HTCC2155T, the type species of the order Lentisphaerales in the phylum Lentisphaerae.</title>
        <authorList>
            <person name="Thrash J.C."/>
            <person name="Cho J.C."/>
            <person name="Vergin K.L."/>
            <person name="Morris R.M."/>
            <person name="Giovannoni S.J."/>
        </authorList>
    </citation>
    <scope>NUCLEOTIDE SEQUENCE [LARGE SCALE GENOMIC DNA]</scope>
    <source>
        <strain evidence="2 3">HTCC2155</strain>
    </source>
</reference>
<keyword evidence="3" id="KW-1185">Reference proteome</keyword>
<dbReference type="Gene3D" id="2.60.120.200">
    <property type="match status" value="1"/>
</dbReference>
<dbReference type="PROSITE" id="PS51257">
    <property type="entry name" value="PROKAR_LIPOPROTEIN"/>
    <property type="match status" value="1"/>
</dbReference>
<evidence type="ECO:0000313" key="2">
    <source>
        <dbReference type="EMBL" id="EDM28740.1"/>
    </source>
</evidence>
<keyword evidence="1" id="KW-0732">Signal</keyword>
<dbReference type="STRING" id="313628.LNTAR_09224"/>
<dbReference type="Proteomes" id="UP000004947">
    <property type="component" value="Unassembled WGS sequence"/>
</dbReference>
<dbReference type="RefSeq" id="WP_007277617.1">
    <property type="nucleotide sequence ID" value="NZ_ABCK01000004.1"/>
</dbReference>